<evidence type="ECO:0000313" key="2">
    <source>
        <dbReference type="Proteomes" id="UP000285060"/>
    </source>
</evidence>
<dbReference type="Proteomes" id="UP000285060">
    <property type="component" value="Unassembled WGS sequence"/>
</dbReference>
<dbReference type="EMBL" id="QUSY01002120">
    <property type="protein sequence ID" value="RHY22316.1"/>
    <property type="molecule type" value="Genomic_DNA"/>
</dbReference>
<name>A0A3R6VF29_9STRA</name>
<evidence type="ECO:0000313" key="1">
    <source>
        <dbReference type="EMBL" id="RHY22316.1"/>
    </source>
</evidence>
<dbReference type="GO" id="GO:0005829">
    <property type="term" value="C:cytosol"/>
    <property type="evidence" value="ECO:0007669"/>
    <property type="project" value="GOC"/>
</dbReference>
<sequence length="169" mass="19674">LETLAGVHKSTKDKCVFLINNYDLVVSVVDERKIASDETTKFDELLLQQREKFVEEELMTQYGSLIAFVQHTEATKAVDTSSKVEKIVREFNAQWKAGIETIHANVMKYFSNFRNGMEILKQVLTQLLLYYTRFVDVVKKSWARPPSFSNDIVTTQEILYEIKKYSRSF</sequence>
<gene>
    <name evidence="1" type="ORF">DYB32_009536</name>
</gene>
<accession>A0A3R6VF29</accession>
<dbReference type="VEuPathDB" id="FungiDB:H310_11837"/>
<proteinExistence type="predicted"/>
<dbReference type="GO" id="GO:0006896">
    <property type="term" value="P:Golgi to vacuole transport"/>
    <property type="evidence" value="ECO:0007669"/>
    <property type="project" value="TreeGrafter"/>
</dbReference>
<reference evidence="1 2" key="1">
    <citation type="submission" date="2018-08" db="EMBL/GenBank/DDBJ databases">
        <title>Aphanomyces genome sequencing and annotation.</title>
        <authorList>
            <person name="Minardi D."/>
            <person name="Oidtmann B."/>
            <person name="Van Der Giezen M."/>
            <person name="Studholme D.J."/>
        </authorList>
    </citation>
    <scope>NUCLEOTIDE SEQUENCE [LARGE SCALE GENOMIC DNA]</scope>
    <source>
        <strain evidence="1 2">NJM0002</strain>
    </source>
</reference>
<dbReference type="GO" id="GO:0042147">
    <property type="term" value="P:retrograde transport, endosome to Golgi"/>
    <property type="evidence" value="ECO:0007669"/>
    <property type="project" value="TreeGrafter"/>
</dbReference>
<dbReference type="GO" id="GO:0019905">
    <property type="term" value="F:syntaxin binding"/>
    <property type="evidence" value="ECO:0007669"/>
    <property type="project" value="TreeGrafter"/>
</dbReference>
<evidence type="ECO:0008006" key="3">
    <source>
        <dbReference type="Google" id="ProtNLM"/>
    </source>
</evidence>
<dbReference type="AlphaFoldDB" id="A0A3R6VF29"/>
<dbReference type="PANTHER" id="PTHR14190:SF7">
    <property type="entry name" value="VACUOLAR PROTEIN SORTING-ASSOCIATED PROTEIN 52 HOMOLOG"/>
    <property type="match status" value="1"/>
</dbReference>
<feature type="non-terminal residue" evidence="1">
    <location>
        <position position="1"/>
    </location>
</feature>
<keyword evidence="2" id="KW-1185">Reference proteome</keyword>
<organism evidence="1 2">
    <name type="scientific">Aphanomyces invadans</name>
    <dbReference type="NCBI Taxonomy" id="157072"/>
    <lineage>
        <taxon>Eukaryota</taxon>
        <taxon>Sar</taxon>
        <taxon>Stramenopiles</taxon>
        <taxon>Oomycota</taxon>
        <taxon>Saprolegniomycetes</taxon>
        <taxon>Saprolegniales</taxon>
        <taxon>Verrucalvaceae</taxon>
        <taxon>Aphanomyces</taxon>
    </lineage>
</organism>
<dbReference type="InterPro" id="IPR007258">
    <property type="entry name" value="Vps52"/>
</dbReference>
<dbReference type="GO" id="GO:0000938">
    <property type="term" value="C:GARP complex"/>
    <property type="evidence" value="ECO:0007669"/>
    <property type="project" value="TreeGrafter"/>
</dbReference>
<dbReference type="PANTHER" id="PTHR14190">
    <property type="entry name" value="SUPPRESSOR OF ACTIN MUTATIONS 2/VACUOLAR PROTEIN SORTING 52"/>
    <property type="match status" value="1"/>
</dbReference>
<dbReference type="GO" id="GO:0032456">
    <property type="term" value="P:endocytic recycling"/>
    <property type="evidence" value="ECO:0007669"/>
    <property type="project" value="TreeGrafter"/>
</dbReference>
<comment type="caution">
    <text evidence="1">The sequence shown here is derived from an EMBL/GenBank/DDBJ whole genome shotgun (WGS) entry which is preliminary data.</text>
</comment>
<protein>
    <recommendedName>
        <fullName evidence="3">Vacuolar protein sorting-associated protein 52 homolog</fullName>
    </recommendedName>
</protein>